<dbReference type="OrthoDB" id="303212at2"/>
<gene>
    <name evidence="2" type="ORF">Pla8534_58570</name>
</gene>
<evidence type="ECO:0000313" key="2">
    <source>
        <dbReference type="EMBL" id="QDU97996.1"/>
    </source>
</evidence>
<reference evidence="2 3" key="1">
    <citation type="submission" date="2019-02" db="EMBL/GenBank/DDBJ databases">
        <title>Deep-cultivation of Planctomycetes and their phenomic and genomic characterization uncovers novel biology.</title>
        <authorList>
            <person name="Wiegand S."/>
            <person name="Jogler M."/>
            <person name="Boedeker C."/>
            <person name="Pinto D."/>
            <person name="Vollmers J."/>
            <person name="Rivas-Marin E."/>
            <person name="Kohn T."/>
            <person name="Peeters S.H."/>
            <person name="Heuer A."/>
            <person name="Rast P."/>
            <person name="Oberbeckmann S."/>
            <person name="Bunk B."/>
            <person name="Jeske O."/>
            <person name="Meyerdierks A."/>
            <person name="Storesund J.E."/>
            <person name="Kallscheuer N."/>
            <person name="Luecker S."/>
            <person name="Lage O.M."/>
            <person name="Pohl T."/>
            <person name="Merkel B.J."/>
            <person name="Hornburger P."/>
            <person name="Mueller R.-W."/>
            <person name="Bruemmer F."/>
            <person name="Labrenz M."/>
            <person name="Spormann A.M."/>
            <person name="Op den Camp H."/>
            <person name="Overmann J."/>
            <person name="Amann R."/>
            <person name="Jetten M.S.M."/>
            <person name="Mascher T."/>
            <person name="Medema M.H."/>
            <person name="Devos D.P."/>
            <person name="Kaster A.-K."/>
            <person name="Ovreas L."/>
            <person name="Rohde M."/>
            <person name="Galperin M.Y."/>
            <person name="Jogler C."/>
        </authorList>
    </citation>
    <scope>NUCLEOTIDE SEQUENCE [LARGE SCALE GENOMIC DNA]</scope>
    <source>
        <strain evidence="2 3">Pla85_3_4</strain>
    </source>
</reference>
<keyword evidence="1" id="KW-0732">Signal</keyword>
<dbReference type="RefSeq" id="WP_145056865.1">
    <property type="nucleotide sequence ID" value="NZ_CP036433.1"/>
</dbReference>
<keyword evidence="3" id="KW-1185">Reference proteome</keyword>
<dbReference type="EMBL" id="CP036433">
    <property type="protein sequence ID" value="QDU97996.1"/>
    <property type="molecule type" value="Genomic_DNA"/>
</dbReference>
<dbReference type="Proteomes" id="UP000317648">
    <property type="component" value="Chromosome"/>
</dbReference>
<name>A0A518E1M2_9BACT</name>
<dbReference type="KEGG" id="lcre:Pla8534_58570"/>
<proteinExistence type="predicted"/>
<evidence type="ECO:0008006" key="4">
    <source>
        <dbReference type="Google" id="ProtNLM"/>
    </source>
</evidence>
<feature type="signal peptide" evidence="1">
    <location>
        <begin position="1"/>
        <end position="20"/>
    </location>
</feature>
<sequence precursor="true">MFKLLQTLVIAGLITTPAHADEVIGAIWQVKNNVGYEWQFRAGPKGVLWTVPDEGLPKRLGTWSANGPRTVLKFDAPREGTIGAKRTITIVQVGKRPPKWQGESELPNGRKFTVTVTLIKD</sequence>
<evidence type="ECO:0000313" key="3">
    <source>
        <dbReference type="Proteomes" id="UP000317648"/>
    </source>
</evidence>
<feature type="chain" id="PRO_5022012835" description="Chagasin family peptidase inhibitor I42" evidence="1">
    <location>
        <begin position="21"/>
        <end position="121"/>
    </location>
</feature>
<dbReference type="AlphaFoldDB" id="A0A518E1M2"/>
<protein>
    <recommendedName>
        <fullName evidence="4">Chagasin family peptidase inhibitor I42</fullName>
    </recommendedName>
</protein>
<organism evidence="2 3">
    <name type="scientific">Lignipirellula cremea</name>
    <dbReference type="NCBI Taxonomy" id="2528010"/>
    <lineage>
        <taxon>Bacteria</taxon>
        <taxon>Pseudomonadati</taxon>
        <taxon>Planctomycetota</taxon>
        <taxon>Planctomycetia</taxon>
        <taxon>Pirellulales</taxon>
        <taxon>Pirellulaceae</taxon>
        <taxon>Lignipirellula</taxon>
    </lineage>
</organism>
<evidence type="ECO:0000256" key="1">
    <source>
        <dbReference type="SAM" id="SignalP"/>
    </source>
</evidence>
<accession>A0A518E1M2</accession>